<evidence type="ECO:0000313" key="2">
    <source>
        <dbReference type="Proteomes" id="UP001558652"/>
    </source>
</evidence>
<dbReference type="PROSITE" id="PS51257">
    <property type="entry name" value="PROKAR_LIPOPROTEIN"/>
    <property type="match status" value="1"/>
</dbReference>
<sequence length="124" mass="14007">MFKVQFSCSPLFSSCARLPNGEVSQAPMSDEAFSGTHNDVEEINQSGEFLFGPRKQRPGFSRWLTLNYLALGQLVCFHCIEGHYGFFDCPEEPNLDLSHLSAEERAMIQNVMAKAKEIEEPSRM</sequence>
<accession>A0ABD0YEY7</accession>
<proteinExistence type="predicted"/>
<gene>
    <name evidence="1" type="ORF">AAG570_012771</name>
</gene>
<comment type="caution">
    <text evidence="1">The sequence shown here is derived from an EMBL/GenBank/DDBJ whole genome shotgun (WGS) entry which is preliminary data.</text>
</comment>
<dbReference type="EMBL" id="JBFDAA010000008">
    <property type="protein sequence ID" value="KAL1129827.1"/>
    <property type="molecule type" value="Genomic_DNA"/>
</dbReference>
<dbReference type="Proteomes" id="UP001558652">
    <property type="component" value="Unassembled WGS sequence"/>
</dbReference>
<evidence type="ECO:0000313" key="1">
    <source>
        <dbReference type="EMBL" id="KAL1129827.1"/>
    </source>
</evidence>
<name>A0ABD0YEY7_9HEMI</name>
<keyword evidence="2" id="KW-1185">Reference proteome</keyword>
<protein>
    <submittedName>
        <fullName evidence="1">Uncharacterized protein</fullName>
    </submittedName>
</protein>
<reference evidence="1 2" key="1">
    <citation type="submission" date="2024-07" db="EMBL/GenBank/DDBJ databases">
        <title>Chromosome-level genome assembly of the water stick insect Ranatra chinensis (Heteroptera: Nepidae).</title>
        <authorList>
            <person name="Liu X."/>
        </authorList>
    </citation>
    <scope>NUCLEOTIDE SEQUENCE [LARGE SCALE GENOMIC DNA]</scope>
    <source>
        <strain evidence="1">Cailab_2021Rc</strain>
        <tissue evidence="1">Muscle</tissue>
    </source>
</reference>
<dbReference type="AlphaFoldDB" id="A0ABD0YEY7"/>
<organism evidence="1 2">
    <name type="scientific">Ranatra chinensis</name>
    <dbReference type="NCBI Taxonomy" id="642074"/>
    <lineage>
        <taxon>Eukaryota</taxon>
        <taxon>Metazoa</taxon>
        <taxon>Ecdysozoa</taxon>
        <taxon>Arthropoda</taxon>
        <taxon>Hexapoda</taxon>
        <taxon>Insecta</taxon>
        <taxon>Pterygota</taxon>
        <taxon>Neoptera</taxon>
        <taxon>Paraneoptera</taxon>
        <taxon>Hemiptera</taxon>
        <taxon>Heteroptera</taxon>
        <taxon>Panheteroptera</taxon>
        <taxon>Nepomorpha</taxon>
        <taxon>Nepidae</taxon>
        <taxon>Ranatrinae</taxon>
        <taxon>Ranatra</taxon>
    </lineage>
</organism>